<dbReference type="RefSeq" id="WP_145907734.1">
    <property type="nucleotide sequence ID" value="NZ_BAAAMZ010000007.1"/>
</dbReference>
<evidence type="ECO:0000313" key="3">
    <source>
        <dbReference type="Proteomes" id="UP000317940"/>
    </source>
</evidence>
<evidence type="ECO:0000313" key="2">
    <source>
        <dbReference type="EMBL" id="TWG01428.1"/>
    </source>
</evidence>
<dbReference type="AlphaFoldDB" id="A0A561UPX6"/>
<protein>
    <recommendedName>
        <fullName evidence="4">DUF2690 domain-containing protein</fullName>
    </recommendedName>
</protein>
<proteinExistence type="predicted"/>
<feature type="chain" id="PRO_5022028093" description="DUF2690 domain-containing protein" evidence="1">
    <location>
        <begin position="31"/>
        <end position="146"/>
    </location>
</feature>
<sequence length="146" mass="14977">MRTHTKTATVLAAAALIGAAALSAAPAASATDSGGDGNPATDCPGGYTVASTSIHDYNGAVVGLVEMRWSAACSGNWTRVTSYIGSYHLEAEIGEGADYTPSAIANDTATQNFTPYLRVSPSQYMCSLGTIAVTNDIQYTAQICSN</sequence>
<keyword evidence="1" id="KW-0732">Signal</keyword>
<reference evidence="2 3" key="1">
    <citation type="submission" date="2019-06" db="EMBL/GenBank/DDBJ databases">
        <title>Sequencing the genomes of 1000 actinobacteria strains.</title>
        <authorList>
            <person name="Klenk H.-P."/>
        </authorList>
    </citation>
    <scope>NUCLEOTIDE SEQUENCE [LARGE SCALE GENOMIC DNA]</scope>
    <source>
        <strain evidence="2 3">DSM 44826</strain>
    </source>
</reference>
<accession>A0A561UPX6</accession>
<gene>
    <name evidence="2" type="ORF">FHX73_115321</name>
</gene>
<dbReference type="Proteomes" id="UP000317940">
    <property type="component" value="Unassembled WGS sequence"/>
</dbReference>
<dbReference type="OrthoDB" id="2863790at2"/>
<keyword evidence="3" id="KW-1185">Reference proteome</keyword>
<name>A0A561UPX6_9ACTN</name>
<organism evidence="2 3">
    <name type="scientific">Kitasatospora viridis</name>
    <dbReference type="NCBI Taxonomy" id="281105"/>
    <lineage>
        <taxon>Bacteria</taxon>
        <taxon>Bacillati</taxon>
        <taxon>Actinomycetota</taxon>
        <taxon>Actinomycetes</taxon>
        <taxon>Kitasatosporales</taxon>
        <taxon>Streptomycetaceae</taxon>
        <taxon>Kitasatospora</taxon>
    </lineage>
</organism>
<comment type="caution">
    <text evidence="2">The sequence shown here is derived from an EMBL/GenBank/DDBJ whole genome shotgun (WGS) entry which is preliminary data.</text>
</comment>
<dbReference type="EMBL" id="VIWT01000001">
    <property type="protein sequence ID" value="TWG01428.1"/>
    <property type="molecule type" value="Genomic_DNA"/>
</dbReference>
<evidence type="ECO:0000256" key="1">
    <source>
        <dbReference type="SAM" id="SignalP"/>
    </source>
</evidence>
<feature type="signal peptide" evidence="1">
    <location>
        <begin position="1"/>
        <end position="30"/>
    </location>
</feature>
<evidence type="ECO:0008006" key="4">
    <source>
        <dbReference type="Google" id="ProtNLM"/>
    </source>
</evidence>